<dbReference type="Gene3D" id="3.60.15.10">
    <property type="entry name" value="Ribonuclease Z/Hydroxyacylglutathione hydrolase-like"/>
    <property type="match status" value="1"/>
</dbReference>
<dbReference type="Pfam" id="PF00753">
    <property type="entry name" value="Lactamase_B"/>
    <property type="match status" value="1"/>
</dbReference>
<dbReference type="SUPFAM" id="SSF56281">
    <property type="entry name" value="Metallo-hydrolase/oxidoreductase"/>
    <property type="match status" value="1"/>
</dbReference>
<dbReference type="PANTHER" id="PTHR43694">
    <property type="entry name" value="RIBONUCLEASE J"/>
    <property type="match status" value="1"/>
</dbReference>
<dbReference type="SMART" id="SM00849">
    <property type="entry name" value="Lactamase_B"/>
    <property type="match status" value="1"/>
</dbReference>
<accession>A0A6A9QHS3</accession>
<reference evidence="4 5" key="1">
    <citation type="submission" date="2019-10" db="EMBL/GenBank/DDBJ databases">
        <title>Genome Sequences from Six Type Strain Members of the Archaeal Family Sulfolobaceae: Acidianus ambivalens, Acidianus infernus, Metallosphaera prunae, Stygiolobus azoricus, Sulfolobus metallicus, and Sulfurisphaera ohwakuensis.</title>
        <authorList>
            <person name="Counts J.A."/>
            <person name="Kelly R.M."/>
        </authorList>
    </citation>
    <scope>NUCLEOTIDE SEQUENCE [LARGE SCALE GENOMIC DNA]</scope>
    <source>
        <strain evidence="4 5">DSM 3191</strain>
    </source>
</reference>
<evidence type="ECO:0000313" key="4">
    <source>
        <dbReference type="EMBL" id="MUM65784.1"/>
    </source>
</evidence>
<proteinExistence type="predicted"/>
<evidence type="ECO:0000256" key="1">
    <source>
        <dbReference type="ARBA" id="ARBA00022839"/>
    </source>
</evidence>
<keyword evidence="1" id="KW-0269">Exonuclease</keyword>
<dbReference type="GO" id="GO:0004527">
    <property type="term" value="F:exonuclease activity"/>
    <property type="evidence" value="ECO:0007669"/>
    <property type="project" value="UniProtKB-KW"/>
</dbReference>
<dbReference type="InterPro" id="IPR036866">
    <property type="entry name" value="RibonucZ/Hydroxyglut_hydro"/>
</dbReference>
<keyword evidence="5" id="KW-1185">Reference proteome</keyword>
<dbReference type="AlphaFoldDB" id="A0A6A9QHS3"/>
<dbReference type="Gene3D" id="3.40.50.10710">
    <property type="entry name" value="Metallo-hydrolase/oxidoreductase"/>
    <property type="match status" value="1"/>
</dbReference>
<keyword evidence="1" id="KW-0540">Nuclease</keyword>
<gene>
    <name evidence="4" type="ORF">D1867_11155</name>
</gene>
<dbReference type="EMBL" id="WFIY01000004">
    <property type="protein sequence ID" value="MUM65784.1"/>
    <property type="molecule type" value="Genomic_DNA"/>
</dbReference>
<dbReference type="InterPro" id="IPR042173">
    <property type="entry name" value="RNase_J_2"/>
</dbReference>
<comment type="caution">
    <text evidence="4">The sequence shown here is derived from an EMBL/GenBank/DDBJ whole genome shotgun (WGS) entry which is preliminary data.</text>
</comment>
<evidence type="ECO:0000256" key="2">
    <source>
        <dbReference type="ARBA" id="ARBA00022884"/>
    </source>
</evidence>
<feature type="domain" description="Metallo-beta-lactamase" evidence="3">
    <location>
        <begin position="20"/>
        <end position="211"/>
    </location>
</feature>
<name>A0A6A9QHS3_ACIIN</name>
<keyword evidence="4" id="KW-0378">Hydrolase</keyword>
<keyword evidence="2" id="KW-0694">RNA-binding</keyword>
<organism evidence="4 5">
    <name type="scientific">Acidianus infernus</name>
    <dbReference type="NCBI Taxonomy" id="12915"/>
    <lineage>
        <taxon>Archaea</taxon>
        <taxon>Thermoproteota</taxon>
        <taxon>Thermoprotei</taxon>
        <taxon>Sulfolobales</taxon>
        <taxon>Sulfolobaceae</taxon>
        <taxon>Acidianus</taxon>
    </lineage>
</organism>
<dbReference type="PANTHER" id="PTHR43694:SF1">
    <property type="entry name" value="RIBONUCLEASE J"/>
    <property type="match status" value="1"/>
</dbReference>
<evidence type="ECO:0000313" key="5">
    <source>
        <dbReference type="Proteomes" id="UP000440125"/>
    </source>
</evidence>
<evidence type="ECO:0000259" key="3">
    <source>
        <dbReference type="SMART" id="SM00849"/>
    </source>
</evidence>
<dbReference type="GO" id="GO:0003723">
    <property type="term" value="F:RNA binding"/>
    <property type="evidence" value="ECO:0007669"/>
    <property type="project" value="UniProtKB-KW"/>
</dbReference>
<protein>
    <submittedName>
        <fullName evidence="4">MBL fold metallo-hydrolase</fullName>
    </submittedName>
</protein>
<dbReference type="InterPro" id="IPR001279">
    <property type="entry name" value="Metallo-B-lactamas"/>
</dbReference>
<sequence>MMFKHKDTLIEIKQGFNEIGGNFIIIKNKDNNVVFDQGIRFSRFKKFYNATIQPSSVTEMKKLKIIPPSDEYSKIFISHLHLDHLGVLHSLNLGTTLYVPDTEVFEKFIGPYKESNNWTAYISPPIGVKVVDVKGNNDNVTPLSVEHSAYPAYALYYDSGDTRILYSGDLRISSPLRLLDPQLHERLHHKTILEEYDEKGLDTDVLLLEGTNFSSASSPIQPHYFLEQIDNIFDSHENSLIIVSVDPIDLEGLATLLLKTKIRNRIPIFLGRRIIEMASFWNSKFQIVDKAYQIVDKAYQFRSEPIEFDIIDKEEVVKSPKDYVIFTAKGNLINLGRDLGDASKGSVIISTSTESKNETGEDESVEDNWYRMLGFITYRLRLSGHYYPYELKRILDTVKPKEVIPIHTEATDVMCDYVNKLGYKCANTA</sequence>
<dbReference type="Proteomes" id="UP000440125">
    <property type="component" value="Unassembled WGS sequence"/>
</dbReference>